<dbReference type="HOGENOM" id="CLU_2375662_0_0_1"/>
<evidence type="ECO:0000313" key="2">
    <source>
        <dbReference type="Proteomes" id="UP000017836"/>
    </source>
</evidence>
<accession>W1NRW8</accession>
<proteinExistence type="predicted"/>
<dbReference type="Proteomes" id="UP000017836">
    <property type="component" value="Unassembled WGS sequence"/>
</dbReference>
<evidence type="ECO:0000313" key="1">
    <source>
        <dbReference type="EMBL" id="ERM98323.1"/>
    </source>
</evidence>
<sequence length="95" mass="10709">MDIRQVLWEGNYIFAPEWARFLPMNKGFSVVHHRIPPCEKVFGWERGKEGGKECGGCNAPWGYNAVYGHIMRYAAVFDHNVLADINSTGAAHIAM</sequence>
<dbReference type="AlphaFoldDB" id="W1NRW8"/>
<keyword evidence="2" id="KW-1185">Reference proteome</keyword>
<reference evidence="2" key="1">
    <citation type="journal article" date="2013" name="Science">
        <title>The Amborella genome and the evolution of flowering plants.</title>
        <authorList>
            <consortium name="Amborella Genome Project"/>
        </authorList>
    </citation>
    <scope>NUCLEOTIDE SEQUENCE [LARGE SCALE GENOMIC DNA]</scope>
</reference>
<protein>
    <submittedName>
        <fullName evidence="1">Uncharacterized protein</fullName>
    </submittedName>
</protein>
<name>W1NRW8_AMBTC</name>
<gene>
    <name evidence="1" type="ORF">AMTR_s00170p00014770</name>
</gene>
<dbReference type="Gramene" id="ERM98323">
    <property type="protein sequence ID" value="ERM98323"/>
    <property type="gene ID" value="AMTR_s00170p00014770"/>
</dbReference>
<organism evidence="1 2">
    <name type="scientific">Amborella trichopoda</name>
    <dbReference type="NCBI Taxonomy" id="13333"/>
    <lineage>
        <taxon>Eukaryota</taxon>
        <taxon>Viridiplantae</taxon>
        <taxon>Streptophyta</taxon>
        <taxon>Embryophyta</taxon>
        <taxon>Tracheophyta</taxon>
        <taxon>Spermatophyta</taxon>
        <taxon>Magnoliopsida</taxon>
        <taxon>Amborellales</taxon>
        <taxon>Amborellaceae</taxon>
        <taxon>Amborella</taxon>
    </lineage>
</organism>
<dbReference type="EMBL" id="KI395390">
    <property type="protein sequence ID" value="ERM98323.1"/>
    <property type="molecule type" value="Genomic_DNA"/>
</dbReference>